<protein>
    <submittedName>
        <fullName evidence="2">Uncharacterized protein</fullName>
    </submittedName>
</protein>
<feature type="region of interest" description="Disordered" evidence="1">
    <location>
        <begin position="48"/>
        <end position="107"/>
    </location>
</feature>
<dbReference type="GeneID" id="18820977"/>
<dbReference type="OrthoDB" id="3364707at2759"/>
<gene>
    <name evidence="2" type="ORF">SERLADRAFT_477353</name>
</gene>
<dbReference type="EMBL" id="GL945440">
    <property type="protein sequence ID" value="EGO20862.1"/>
    <property type="molecule type" value="Genomic_DNA"/>
</dbReference>
<organism>
    <name type="scientific">Serpula lacrymans var. lacrymans (strain S7.9)</name>
    <name type="common">Dry rot fungus</name>
    <dbReference type="NCBI Taxonomy" id="578457"/>
    <lineage>
        <taxon>Eukaryota</taxon>
        <taxon>Fungi</taxon>
        <taxon>Dikarya</taxon>
        <taxon>Basidiomycota</taxon>
        <taxon>Agaricomycotina</taxon>
        <taxon>Agaricomycetes</taxon>
        <taxon>Agaricomycetidae</taxon>
        <taxon>Boletales</taxon>
        <taxon>Coniophorineae</taxon>
        <taxon>Serpulaceae</taxon>
        <taxon>Serpula</taxon>
    </lineage>
</organism>
<feature type="region of interest" description="Disordered" evidence="1">
    <location>
        <begin position="1"/>
        <end position="22"/>
    </location>
</feature>
<feature type="compositionally biased region" description="Basic and acidic residues" evidence="1">
    <location>
        <begin position="321"/>
        <end position="330"/>
    </location>
</feature>
<dbReference type="Proteomes" id="UP000008064">
    <property type="component" value="Unassembled WGS sequence"/>
</dbReference>
<proteinExistence type="predicted"/>
<name>F8P8V6_SERL9</name>
<feature type="compositionally biased region" description="Polar residues" evidence="1">
    <location>
        <begin position="48"/>
        <end position="69"/>
    </location>
</feature>
<evidence type="ECO:0000313" key="2">
    <source>
        <dbReference type="EMBL" id="EGO20862.1"/>
    </source>
</evidence>
<reference evidence="2" key="1">
    <citation type="submission" date="2011-04" db="EMBL/GenBank/DDBJ databases">
        <title>Evolution of plant cell wall degrading machinery underlies the functional diversity of forest fungi.</title>
        <authorList>
            <consortium name="US DOE Joint Genome Institute (JGI-PGF)"/>
            <person name="Eastwood D.C."/>
            <person name="Floudas D."/>
            <person name="Binder M."/>
            <person name="Majcherczyk A."/>
            <person name="Schneider P."/>
            <person name="Aerts A."/>
            <person name="Asiegbu F.O."/>
            <person name="Baker S.E."/>
            <person name="Barry K."/>
            <person name="Bendiksby M."/>
            <person name="Blumentritt M."/>
            <person name="Coutinho P.M."/>
            <person name="Cullen D."/>
            <person name="Cullen D."/>
            <person name="Gathman A."/>
            <person name="Goodell B."/>
            <person name="Henrissat B."/>
            <person name="Ihrmark K."/>
            <person name="Kauserud H."/>
            <person name="Kohler A."/>
            <person name="LaButti K."/>
            <person name="Lapidus A."/>
            <person name="Lavin J.L."/>
            <person name="Lee Y.-H."/>
            <person name="Lindquist E."/>
            <person name="Lilly W."/>
            <person name="Lucas S."/>
            <person name="Morin E."/>
            <person name="Murat C."/>
            <person name="Oguiza J.A."/>
            <person name="Park J."/>
            <person name="Pisabarro A.G."/>
            <person name="Riley R."/>
            <person name="Rosling A."/>
            <person name="Salamov A."/>
            <person name="Schmidt O."/>
            <person name="Schmutz J."/>
            <person name="Skrede I."/>
            <person name="Stenlid J."/>
            <person name="Wiebenga A."/>
            <person name="Xie X."/>
            <person name="Kues U."/>
            <person name="Hibbett D.S."/>
            <person name="Hoffmeister D."/>
            <person name="Hogberg N."/>
            <person name="Martin F."/>
            <person name="Grigoriev I.V."/>
            <person name="Watkinson S.C."/>
        </authorList>
    </citation>
    <scope>NUCLEOTIDE SEQUENCE</scope>
    <source>
        <strain evidence="2">S7.9</strain>
    </source>
</reference>
<dbReference type="KEGG" id="sla:SERLADRAFT_477353"/>
<feature type="compositionally biased region" description="Polar residues" evidence="1">
    <location>
        <begin position="79"/>
        <end position="91"/>
    </location>
</feature>
<feature type="compositionally biased region" description="Polar residues" evidence="1">
    <location>
        <begin position="266"/>
        <end position="305"/>
    </location>
</feature>
<feature type="region of interest" description="Disordered" evidence="1">
    <location>
        <begin position="342"/>
        <end position="366"/>
    </location>
</feature>
<dbReference type="HOGENOM" id="CLU_756861_0_0_1"/>
<accession>F8P8V6</accession>
<sequence length="366" mass="39975">MKRLSTGGLRDRYQIDKAAPPVPAIPKELLRSTAQSTAARQTDTLTRIMTSPEHTAHSHTTMVSPTKQRSGYGPRPSTAPKSFASSKFFNRSQSVRSSTSSYGYEIPPLPHFADQHILSPKELHQFDNIDEAVASPTPKPRKSVPRRSMSGPADHPASARSEHQPLPYPPRRMGSNEKDSTSPLSRPASPPIPSFSTTDPINAFSPKSAKDGDKRPVLSLPLPEFGQSPPPRPTRSSLRPGRNQVRSPSTPSPSSHKTAEDEDESTGLNRNRASSGAHSNASTTKQRPRSNSFGSTPRKTEQSPARSPLTFRELSTPRRAPLSDKEKADKWDDLLERSARAGGTLHLGGGDLMSDHLRFSNYSEIS</sequence>
<feature type="region of interest" description="Disordered" evidence="1">
    <location>
        <begin position="124"/>
        <end position="330"/>
    </location>
</feature>
<dbReference type="AlphaFoldDB" id="F8P8V6"/>
<evidence type="ECO:0000256" key="1">
    <source>
        <dbReference type="SAM" id="MobiDB-lite"/>
    </source>
</evidence>
<feature type="compositionally biased region" description="Low complexity" evidence="1">
    <location>
        <begin position="92"/>
        <end position="101"/>
    </location>
</feature>
<dbReference type="RefSeq" id="XP_007322828.1">
    <property type="nucleotide sequence ID" value="XM_007322766.1"/>
</dbReference>